<evidence type="ECO:0000313" key="2">
    <source>
        <dbReference type="Proteomes" id="UP000315017"/>
    </source>
</evidence>
<gene>
    <name evidence="1" type="ORF">ETAA8_47240</name>
</gene>
<protein>
    <submittedName>
        <fullName evidence="1">Uncharacterized protein</fullName>
    </submittedName>
</protein>
<organism evidence="1 2">
    <name type="scientific">Anatilimnocola aggregata</name>
    <dbReference type="NCBI Taxonomy" id="2528021"/>
    <lineage>
        <taxon>Bacteria</taxon>
        <taxon>Pseudomonadati</taxon>
        <taxon>Planctomycetota</taxon>
        <taxon>Planctomycetia</taxon>
        <taxon>Pirellulales</taxon>
        <taxon>Pirellulaceae</taxon>
        <taxon>Anatilimnocola</taxon>
    </lineage>
</organism>
<evidence type="ECO:0000313" key="1">
    <source>
        <dbReference type="EMBL" id="QDU29609.1"/>
    </source>
</evidence>
<accession>A0A517YHC6</accession>
<sequence>MTSPVDLLGMYLHLARTAAQRQRPLVRDRLLVLAAAIASDLQLPAIAACCRARVLEHNPGHLLQRWPTVAEASEYEEFSTLRRQLVRKYSPERAEQLMQSLKIEWHSERAAYYSDEEYAAALLGLTVDDLVRQYGMGGI</sequence>
<dbReference type="EMBL" id="CP036274">
    <property type="protein sequence ID" value="QDU29609.1"/>
    <property type="molecule type" value="Genomic_DNA"/>
</dbReference>
<reference evidence="1 2" key="1">
    <citation type="submission" date="2019-02" db="EMBL/GenBank/DDBJ databases">
        <title>Deep-cultivation of Planctomycetes and their phenomic and genomic characterization uncovers novel biology.</title>
        <authorList>
            <person name="Wiegand S."/>
            <person name="Jogler M."/>
            <person name="Boedeker C."/>
            <person name="Pinto D."/>
            <person name="Vollmers J."/>
            <person name="Rivas-Marin E."/>
            <person name="Kohn T."/>
            <person name="Peeters S.H."/>
            <person name="Heuer A."/>
            <person name="Rast P."/>
            <person name="Oberbeckmann S."/>
            <person name="Bunk B."/>
            <person name="Jeske O."/>
            <person name="Meyerdierks A."/>
            <person name="Storesund J.E."/>
            <person name="Kallscheuer N."/>
            <person name="Luecker S."/>
            <person name="Lage O.M."/>
            <person name="Pohl T."/>
            <person name="Merkel B.J."/>
            <person name="Hornburger P."/>
            <person name="Mueller R.-W."/>
            <person name="Bruemmer F."/>
            <person name="Labrenz M."/>
            <person name="Spormann A.M."/>
            <person name="Op den Camp H."/>
            <person name="Overmann J."/>
            <person name="Amann R."/>
            <person name="Jetten M.S.M."/>
            <person name="Mascher T."/>
            <person name="Medema M.H."/>
            <person name="Devos D.P."/>
            <person name="Kaster A.-K."/>
            <person name="Ovreas L."/>
            <person name="Rohde M."/>
            <person name="Galperin M.Y."/>
            <person name="Jogler C."/>
        </authorList>
    </citation>
    <scope>NUCLEOTIDE SEQUENCE [LARGE SCALE GENOMIC DNA]</scope>
    <source>
        <strain evidence="1 2">ETA_A8</strain>
    </source>
</reference>
<dbReference type="Proteomes" id="UP000315017">
    <property type="component" value="Chromosome"/>
</dbReference>
<dbReference type="AlphaFoldDB" id="A0A517YHC6"/>
<name>A0A517YHC6_9BACT</name>
<dbReference type="RefSeq" id="WP_145093670.1">
    <property type="nucleotide sequence ID" value="NZ_CP036274.1"/>
</dbReference>
<keyword evidence="2" id="KW-1185">Reference proteome</keyword>
<dbReference type="KEGG" id="aagg:ETAA8_47240"/>
<dbReference type="OrthoDB" id="292823at2"/>
<proteinExistence type="predicted"/>